<name>A0A1L9B4U3_9BACT</name>
<dbReference type="PANTHER" id="PTHR32114">
    <property type="entry name" value="ABC TRANSPORTER ABCH.3"/>
    <property type="match status" value="1"/>
</dbReference>
<dbReference type="STRING" id="83449.BON30_28630"/>
<feature type="region of interest" description="Disordered" evidence="1">
    <location>
        <begin position="329"/>
        <end position="401"/>
    </location>
</feature>
<feature type="compositionally biased region" description="Basic and acidic residues" evidence="1">
    <location>
        <begin position="329"/>
        <end position="373"/>
    </location>
</feature>
<evidence type="ECO:0000313" key="3">
    <source>
        <dbReference type="EMBL" id="OJH37274.1"/>
    </source>
</evidence>
<dbReference type="GO" id="GO:0006302">
    <property type="term" value="P:double-strand break repair"/>
    <property type="evidence" value="ECO:0007669"/>
    <property type="project" value="InterPro"/>
</dbReference>
<sequence>MKILVIRGRNLTSLAGDFALEMDKPPLDRMGLFAITGATGAGKSTLLDAMCLALFDCTPRLEQGGGVLVGRAGEDEKVRVKDTDARSVLRRGAAEGLAEVEFLGRDGKRYVANWSVRRAHNRLDGRIMEPVMSLTEVASGQRFGAKKGEVLKAIEEKLGLSFEQFRRSALLAQGEFAAFLRAKEKDRAELLERMTGTEVYSRLSLAAHQRHRQVQEALEKLARGVEAISLMSEETRRQEEEGLAREEAARAEAQVVRSRAEHAVRWYRTWAELVAREREAEAERERARRALADAEPRRLEWERVRAAEELRAPVSALDEATAALTARDAELTARRSEEAAAREVERGAEAARLEAESRRDAAVKAEEAARPELDAAEALDGEIQRAEEQARDAARARDEALASEQRARAELSVLSDQEATARKRLEDIQAWRDKRVPVEPVAREWSRWETELQRYQQQARQEAAAQALLTRTRAEAEPLRLQAERGEAARRESSEALRVAEEEAARAESALGSEADAARRRRREELGARQEVLKELELARKEARDAAQAEREATREVDEARKEQAAATAEAEAAKARRTGLDPALKEARRAFDRTRDALELSARRAELREGEPCPLCGAREHPYAREEGPLAGLLEEGRSRVAALENELQEVTRTESAATARAQGAEQRAARAEERGEAAARRSAPPRERWSLLRAKLDGAPPPESVEAPEAEAWLVEALAEVRVHSEQLRAEEEQAETQARTAKEARARREAARTSAEAAEKLWRQADEAWRKNVDAEALYQRDVEQAARGREELLAALSVAFTGWPRWEKELSTDAAAFQARCVKAVKEWNAKDEELRQAEAEARSAAEKRGPVQATVELLHTQSTARAQAATEREEALARARASRGALFGGRATTEVRAALRQEREVSAQALESRREDTARAARAVAVALARSEAALAARDTASTARDRAEATLGALLSERGLSLETVRGLLARGPAWCADEERALGLLRQAHDKSLLLVEERQRQRLEHESSARPPLSEEDAASALERATADTQARVDAAARIRARLEHDDDARRRHGEQARLLEEQQRKSGVWRTLSELIGSHDGKKFKVFAQSLTLDALLHHANAHLEQLAPRYHLMRVPGYDLDLQVVDRDMGDEVRAVSSLSGGESFLVSLALALGLASLSSETTQVETLFIDEGFGTLDPETLEVALATLDALQATGRQVGIISHVSGLAERIGVQVRVVKQGAGRSRLQVVGETGPLAVLASTSRRSLAMG</sequence>
<reference evidence="3 4" key="2">
    <citation type="submission" date="2016-12" db="EMBL/GenBank/DDBJ databases">
        <title>Draft Genome Sequence of Cystobacter ferrugineus Strain Cbfe23.</title>
        <authorList>
            <person name="Akbar S."/>
            <person name="Dowd S.E."/>
            <person name="Stevens D.C."/>
        </authorList>
    </citation>
    <scope>NUCLEOTIDE SEQUENCE [LARGE SCALE GENOMIC DNA]</scope>
    <source>
        <strain evidence="3 4">Cbfe23</strain>
    </source>
</reference>
<evidence type="ECO:0000259" key="2">
    <source>
        <dbReference type="Pfam" id="PF13476"/>
    </source>
</evidence>
<gene>
    <name evidence="3" type="ORF">BON30_28630</name>
</gene>
<feature type="region of interest" description="Disordered" evidence="1">
    <location>
        <begin position="653"/>
        <end position="688"/>
    </location>
</feature>
<dbReference type="AlphaFoldDB" id="A0A1L9B4U3"/>
<keyword evidence="4" id="KW-1185">Reference proteome</keyword>
<protein>
    <recommendedName>
        <fullName evidence="2">Rad50/SbcC-type AAA domain-containing protein</fullName>
    </recommendedName>
</protein>
<feature type="domain" description="Rad50/SbcC-type AAA" evidence="2">
    <location>
        <begin position="31"/>
        <end position="223"/>
    </location>
</feature>
<feature type="compositionally biased region" description="Low complexity" evidence="1">
    <location>
        <begin position="655"/>
        <end position="668"/>
    </location>
</feature>
<dbReference type="Pfam" id="PF13558">
    <property type="entry name" value="SbcC_Walker_B"/>
    <property type="match status" value="1"/>
</dbReference>
<feature type="compositionally biased region" description="Basic and acidic residues" evidence="1">
    <location>
        <begin position="382"/>
        <end position="401"/>
    </location>
</feature>
<reference evidence="4" key="1">
    <citation type="submission" date="2016-11" db="EMBL/GenBank/DDBJ databases">
        <authorList>
            <person name="Shukria A."/>
            <person name="Stevens D.C."/>
        </authorList>
    </citation>
    <scope>NUCLEOTIDE SEQUENCE [LARGE SCALE GENOMIC DNA]</scope>
    <source>
        <strain evidence="4">Cbfe23</strain>
    </source>
</reference>
<dbReference type="SUPFAM" id="SSF52540">
    <property type="entry name" value="P-loop containing nucleoside triphosphate hydrolases"/>
    <property type="match status" value="1"/>
</dbReference>
<feature type="compositionally biased region" description="Basic and acidic residues" evidence="1">
    <location>
        <begin position="544"/>
        <end position="564"/>
    </location>
</feature>
<evidence type="ECO:0000256" key="1">
    <source>
        <dbReference type="SAM" id="MobiDB-lite"/>
    </source>
</evidence>
<dbReference type="OrthoDB" id="9795626at2"/>
<feature type="compositionally biased region" description="Basic and acidic residues" evidence="1">
    <location>
        <begin position="669"/>
        <end position="688"/>
    </location>
</feature>
<dbReference type="PANTHER" id="PTHR32114:SF2">
    <property type="entry name" value="ABC TRANSPORTER ABCH.3"/>
    <property type="match status" value="1"/>
</dbReference>
<feature type="region of interest" description="Disordered" evidence="1">
    <location>
        <begin position="544"/>
        <end position="582"/>
    </location>
</feature>
<dbReference type="Proteomes" id="UP000182229">
    <property type="component" value="Unassembled WGS sequence"/>
</dbReference>
<accession>A0A1L9B4U3</accession>
<organism evidence="3 4">
    <name type="scientific">Cystobacter ferrugineus</name>
    <dbReference type="NCBI Taxonomy" id="83449"/>
    <lineage>
        <taxon>Bacteria</taxon>
        <taxon>Pseudomonadati</taxon>
        <taxon>Myxococcota</taxon>
        <taxon>Myxococcia</taxon>
        <taxon>Myxococcales</taxon>
        <taxon>Cystobacterineae</taxon>
        <taxon>Archangiaceae</taxon>
        <taxon>Cystobacter</taxon>
    </lineage>
</organism>
<dbReference type="RefSeq" id="WP_071901609.1">
    <property type="nucleotide sequence ID" value="NZ_MPIN01000008.1"/>
</dbReference>
<dbReference type="InterPro" id="IPR038729">
    <property type="entry name" value="Rad50/SbcC_AAA"/>
</dbReference>
<dbReference type="EMBL" id="MPIN01000008">
    <property type="protein sequence ID" value="OJH37274.1"/>
    <property type="molecule type" value="Genomic_DNA"/>
</dbReference>
<evidence type="ECO:0000313" key="4">
    <source>
        <dbReference type="Proteomes" id="UP000182229"/>
    </source>
</evidence>
<comment type="caution">
    <text evidence="3">The sequence shown here is derived from an EMBL/GenBank/DDBJ whole genome shotgun (WGS) entry which is preliminary data.</text>
</comment>
<dbReference type="GO" id="GO:0016887">
    <property type="term" value="F:ATP hydrolysis activity"/>
    <property type="evidence" value="ECO:0007669"/>
    <property type="project" value="InterPro"/>
</dbReference>
<dbReference type="InterPro" id="IPR027417">
    <property type="entry name" value="P-loop_NTPase"/>
</dbReference>
<dbReference type="Pfam" id="PF13476">
    <property type="entry name" value="AAA_23"/>
    <property type="match status" value="1"/>
</dbReference>
<dbReference type="Gene3D" id="3.40.50.300">
    <property type="entry name" value="P-loop containing nucleotide triphosphate hydrolases"/>
    <property type="match status" value="2"/>
</dbReference>
<feature type="region of interest" description="Disordered" evidence="1">
    <location>
        <begin position="730"/>
        <end position="750"/>
    </location>
</feature>
<feature type="region of interest" description="Disordered" evidence="1">
    <location>
        <begin position="481"/>
        <end position="501"/>
    </location>
</feature>
<proteinExistence type="predicted"/>
<feature type="region of interest" description="Disordered" evidence="1">
    <location>
        <begin position="1010"/>
        <end position="1037"/>
    </location>
</feature>